<protein>
    <submittedName>
        <fullName evidence="2">Acetyltransferase</fullName>
    </submittedName>
</protein>
<name>A0A0A3I8U5_9BACL</name>
<dbReference type="STRING" id="1384049.CD29_07545"/>
<dbReference type="AlphaFoldDB" id="A0A0A3I8U5"/>
<dbReference type="InterPro" id="IPR041380">
    <property type="entry name" value="Acetyltransf_17"/>
</dbReference>
<comment type="caution">
    <text evidence="2">The sequence shown here is derived from an EMBL/GenBank/DDBJ whole genome shotgun (WGS) entry which is preliminary data.</text>
</comment>
<dbReference type="Pfam" id="PF13527">
    <property type="entry name" value="Acetyltransf_9"/>
    <property type="match status" value="1"/>
</dbReference>
<keyword evidence="3" id="KW-1185">Reference proteome</keyword>
<dbReference type="InterPro" id="IPR000182">
    <property type="entry name" value="GNAT_dom"/>
</dbReference>
<dbReference type="InterPro" id="IPR051554">
    <property type="entry name" value="Acetyltransferase_Eis"/>
</dbReference>
<organism evidence="2 3">
    <name type="scientific">Ureibacillus manganicus DSM 26584</name>
    <dbReference type="NCBI Taxonomy" id="1384049"/>
    <lineage>
        <taxon>Bacteria</taxon>
        <taxon>Bacillati</taxon>
        <taxon>Bacillota</taxon>
        <taxon>Bacilli</taxon>
        <taxon>Bacillales</taxon>
        <taxon>Caryophanaceae</taxon>
        <taxon>Ureibacillus</taxon>
    </lineage>
</organism>
<dbReference type="InterPro" id="IPR016181">
    <property type="entry name" value="Acyl_CoA_acyltransferase"/>
</dbReference>
<dbReference type="Pfam" id="PF17668">
    <property type="entry name" value="Acetyltransf_17"/>
    <property type="match status" value="1"/>
</dbReference>
<dbReference type="EMBL" id="JPVN01000007">
    <property type="protein sequence ID" value="KGR79193.1"/>
    <property type="molecule type" value="Genomic_DNA"/>
</dbReference>
<proteinExistence type="predicted"/>
<feature type="domain" description="N-acetyltransferase" evidence="1">
    <location>
        <begin position="2"/>
        <end position="169"/>
    </location>
</feature>
<gene>
    <name evidence="2" type="ORF">CD29_07545</name>
</gene>
<evidence type="ECO:0000313" key="3">
    <source>
        <dbReference type="Proteomes" id="UP000030416"/>
    </source>
</evidence>
<dbReference type="Proteomes" id="UP000030416">
    <property type="component" value="Unassembled WGS sequence"/>
</dbReference>
<dbReference type="PANTHER" id="PTHR37817">
    <property type="entry name" value="N-ACETYLTRANSFERASE EIS"/>
    <property type="match status" value="1"/>
</dbReference>
<sequence length="418" mass="48410">MGEIRKLVTETEFKEFVDIVANAYPGILANTPHEKQKFKEFLISKQQDDSAVDFFGLFRDQKLIAGMRIHYYEMNLFGNKVSIGGVGLVAVDLLRKKEQAAKKLIEQFLQIFKEKGVHQVALYPFRPDFYKNMGFGYGSSIYQYLLEPASFPKGPSKQHLHYVNEEDMELLSFCYNRVVESRHGMFYKTAHEWKALFKNTENRIVAFRKNQKVQGYLVFTFQKQSETNFMLNKIVIKEFIYETPEALLELSTFLNSQADQVQRIEWNTQDENVRFFVNDARNGSSDLIPSVYHPSATAGVGLMYRIIHVKGFMQQISQRFSNVPDLKWKLYVKDSFFPENQGEYIFQVKDGLLEVIDFGIVEVEVKIDITELSSLLMGVITLKELYMYSKVEISDPTFLPVLNSIFTVLDKPVCTTAF</sequence>
<dbReference type="OrthoDB" id="2379505at2"/>
<evidence type="ECO:0000313" key="2">
    <source>
        <dbReference type="EMBL" id="KGR79193.1"/>
    </source>
</evidence>
<dbReference type="GO" id="GO:0034069">
    <property type="term" value="F:aminoglycoside N-acetyltransferase activity"/>
    <property type="evidence" value="ECO:0007669"/>
    <property type="project" value="TreeGrafter"/>
</dbReference>
<dbReference type="eggNOG" id="COG4552">
    <property type="taxonomic scope" value="Bacteria"/>
</dbReference>
<dbReference type="Gene3D" id="3.40.630.30">
    <property type="match status" value="2"/>
</dbReference>
<dbReference type="PROSITE" id="PS51186">
    <property type="entry name" value="GNAT"/>
    <property type="match status" value="1"/>
</dbReference>
<evidence type="ECO:0000259" key="1">
    <source>
        <dbReference type="PROSITE" id="PS51186"/>
    </source>
</evidence>
<dbReference type="RefSeq" id="WP_036184783.1">
    <property type="nucleotide sequence ID" value="NZ_AVDA01000007.1"/>
</dbReference>
<dbReference type="InterPro" id="IPR025559">
    <property type="entry name" value="Eis_dom"/>
</dbReference>
<dbReference type="PANTHER" id="PTHR37817:SF1">
    <property type="entry name" value="N-ACETYLTRANSFERASE EIS"/>
    <property type="match status" value="1"/>
</dbReference>
<reference evidence="2 3" key="1">
    <citation type="submission" date="2014-02" db="EMBL/GenBank/DDBJ databases">
        <title>Draft genome sequence of Lysinibacillus manganicus DSM 26584T.</title>
        <authorList>
            <person name="Zhang F."/>
            <person name="Wang G."/>
            <person name="Zhang L."/>
        </authorList>
    </citation>
    <scope>NUCLEOTIDE SEQUENCE [LARGE SCALE GENOMIC DNA]</scope>
    <source>
        <strain evidence="2 3">DSM 26584</strain>
    </source>
</reference>
<dbReference type="SUPFAM" id="SSF55729">
    <property type="entry name" value="Acyl-CoA N-acyltransferases (Nat)"/>
    <property type="match status" value="1"/>
</dbReference>
<dbReference type="Gene3D" id="3.30.1050.10">
    <property type="entry name" value="SCP2 sterol-binding domain"/>
    <property type="match status" value="1"/>
</dbReference>
<dbReference type="GO" id="GO:0030649">
    <property type="term" value="P:aminoglycoside antibiotic catabolic process"/>
    <property type="evidence" value="ECO:0007669"/>
    <property type="project" value="TreeGrafter"/>
</dbReference>
<dbReference type="SUPFAM" id="SSF55718">
    <property type="entry name" value="SCP-like"/>
    <property type="match status" value="1"/>
</dbReference>
<dbReference type="InterPro" id="IPR036527">
    <property type="entry name" value="SCP2_sterol-bd_dom_sf"/>
</dbReference>
<keyword evidence="2" id="KW-0808">Transferase</keyword>
<accession>A0A0A3I8U5</accession>
<dbReference type="Pfam" id="PF13530">
    <property type="entry name" value="SCP2_2"/>
    <property type="match status" value="1"/>
</dbReference>